<protein>
    <submittedName>
        <fullName evidence="11">Pollen receptor-like kinase 4</fullName>
    </submittedName>
</protein>
<keyword evidence="6 7" id="KW-0472">Membrane</keyword>
<comment type="subcellular location">
    <subcellularLocation>
        <location evidence="1">Membrane</location>
    </subcellularLocation>
</comment>
<keyword evidence="3 7" id="KW-0812">Transmembrane</keyword>
<dbReference type="InterPro" id="IPR000719">
    <property type="entry name" value="Prot_kinase_dom"/>
</dbReference>
<dbReference type="SUPFAM" id="SSF56112">
    <property type="entry name" value="Protein kinase-like (PK-like)"/>
    <property type="match status" value="1"/>
</dbReference>
<dbReference type="InterPro" id="IPR046959">
    <property type="entry name" value="PRK1-6/SRF4-like"/>
</dbReference>
<feature type="signal peptide" evidence="8">
    <location>
        <begin position="1"/>
        <end position="29"/>
    </location>
</feature>
<dbReference type="RefSeq" id="XP_039120195.1">
    <property type="nucleotide sequence ID" value="XM_039264261.1"/>
</dbReference>
<evidence type="ECO:0000256" key="6">
    <source>
        <dbReference type="ARBA" id="ARBA00023136"/>
    </source>
</evidence>
<dbReference type="Pfam" id="PF00069">
    <property type="entry name" value="Pkinase"/>
    <property type="match status" value="1"/>
</dbReference>
<evidence type="ECO:0000256" key="4">
    <source>
        <dbReference type="ARBA" id="ARBA00022737"/>
    </source>
</evidence>
<evidence type="ECO:0000256" key="8">
    <source>
        <dbReference type="SAM" id="SignalP"/>
    </source>
</evidence>
<accession>A0AB40AYG3</accession>
<keyword evidence="8" id="KW-0732">Signal</keyword>
<dbReference type="Gene3D" id="3.80.10.10">
    <property type="entry name" value="Ribonuclease Inhibitor"/>
    <property type="match status" value="2"/>
</dbReference>
<keyword evidence="4" id="KW-0677">Repeat</keyword>
<dbReference type="GeneID" id="120256607"/>
<dbReference type="PANTHER" id="PTHR48007">
    <property type="entry name" value="LEUCINE-RICH REPEAT RECEPTOR-LIKE PROTEIN KINASE PXC1"/>
    <property type="match status" value="1"/>
</dbReference>
<dbReference type="InterPro" id="IPR011009">
    <property type="entry name" value="Kinase-like_dom_sf"/>
</dbReference>
<dbReference type="Proteomes" id="UP001515500">
    <property type="component" value="Unplaced"/>
</dbReference>
<feature type="chain" id="PRO_5044315057" evidence="8">
    <location>
        <begin position="30"/>
        <end position="666"/>
    </location>
</feature>
<dbReference type="Pfam" id="PF00560">
    <property type="entry name" value="LRR_1"/>
    <property type="match status" value="1"/>
</dbReference>
<evidence type="ECO:0000256" key="1">
    <source>
        <dbReference type="ARBA" id="ARBA00004370"/>
    </source>
</evidence>
<evidence type="ECO:0000256" key="3">
    <source>
        <dbReference type="ARBA" id="ARBA00022692"/>
    </source>
</evidence>
<evidence type="ECO:0000259" key="9">
    <source>
        <dbReference type="PROSITE" id="PS50011"/>
    </source>
</evidence>
<evidence type="ECO:0000256" key="7">
    <source>
        <dbReference type="SAM" id="Phobius"/>
    </source>
</evidence>
<dbReference type="InterPro" id="IPR032675">
    <property type="entry name" value="LRR_dom_sf"/>
</dbReference>
<keyword evidence="10" id="KW-1185">Reference proteome</keyword>
<dbReference type="PANTHER" id="PTHR48007:SF64">
    <property type="entry name" value="POLLEN RECEPTOR-LIKE KINASE 1"/>
    <property type="match status" value="1"/>
</dbReference>
<feature type="transmembrane region" description="Helical" evidence="7">
    <location>
        <begin position="253"/>
        <end position="275"/>
    </location>
</feature>
<name>A0AB40AYG3_DIOCR</name>
<dbReference type="GO" id="GO:0005524">
    <property type="term" value="F:ATP binding"/>
    <property type="evidence" value="ECO:0007669"/>
    <property type="project" value="InterPro"/>
</dbReference>
<sequence>MNSTPLLQLRPTTFLFFFFITLSVQLSSSADTNILLSFKNTITDNNRALQNWVTGSNPCTGNKTNWTGIICGEDNTILGLKFENMNLSGSLSLENLSSLPRLRTLSFKNNNFNGEMPSIRRLRGLRSIYLSMNKFSGELPKNAFEGMGGLRRVHLWMNQFNGSIPESLTSLQRLVELRLDDNQFDGGLPELRQPGLVLVNVSNNNLSGEIPSSLSSFDPSLFTVCSGNKDLCGAPLTVQCTKEKVSKKLSAPLVLSLAVVVIAVVLAIASVNIATQHHRKDKKEKLIVAREIPSPAKQEDSSQSINFSYANNSDEYEERNLAQEQGKLMFVREERERFEIEDLLKASAQVLGRGGLYSLGSSYKAIITNGPCMVVKRFRNMNQVHKDEFYEHMNNLGKLSHPNLLPYIAYYYRKKEKLFITHYIPNGSLAKLLHNNNTMLNWSTRLKIVKGVTWALAYLHETQHMKKVTIPHGHLKSSNVLLDESFEPLLTDYGLEPVISQTQELQGMVVYKSPEFLQYGRANKNSDVWSLGILILELLTGKSPGNYERRGKGEDTNLVSWVKSVVSEEWTGEVFDGKMMRTRNSEGDMLKLLQIGLGCCECNLEKRWDLKRAVTDIMGLKNKDNNEDDSSFFLSDAGGEGYYYSSTAMTDDDFSFTPNNLGPGYH</sequence>
<dbReference type="Gene3D" id="3.30.200.20">
    <property type="entry name" value="Phosphorylase Kinase, domain 1"/>
    <property type="match status" value="1"/>
</dbReference>
<dbReference type="InterPro" id="IPR013210">
    <property type="entry name" value="LRR_N_plant-typ"/>
</dbReference>
<reference evidence="11" key="1">
    <citation type="submission" date="2025-08" db="UniProtKB">
        <authorList>
            <consortium name="RefSeq"/>
        </authorList>
    </citation>
    <scope>IDENTIFICATION</scope>
</reference>
<proteinExistence type="predicted"/>
<gene>
    <name evidence="11" type="primary">LOC120256607</name>
</gene>
<evidence type="ECO:0000313" key="10">
    <source>
        <dbReference type="Proteomes" id="UP001515500"/>
    </source>
</evidence>
<dbReference type="AlphaFoldDB" id="A0AB40AYG3"/>
<dbReference type="GO" id="GO:0016020">
    <property type="term" value="C:membrane"/>
    <property type="evidence" value="ECO:0007669"/>
    <property type="project" value="UniProtKB-SubCell"/>
</dbReference>
<dbReference type="PROSITE" id="PS50011">
    <property type="entry name" value="PROTEIN_KINASE_DOM"/>
    <property type="match status" value="1"/>
</dbReference>
<dbReference type="SUPFAM" id="SSF52058">
    <property type="entry name" value="L domain-like"/>
    <property type="match status" value="1"/>
</dbReference>
<dbReference type="Gene3D" id="1.10.510.10">
    <property type="entry name" value="Transferase(Phosphotransferase) domain 1"/>
    <property type="match status" value="1"/>
</dbReference>
<keyword evidence="5 7" id="KW-1133">Transmembrane helix</keyword>
<feature type="domain" description="Protein kinase" evidence="9">
    <location>
        <begin position="345"/>
        <end position="633"/>
    </location>
</feature>
<keyword evidence="2" id="KW-0433">Leucine-rich repeat</keyword>
<dbReference type="GO" id="GO:0004672">
    <property type="term" value="F:protein kinase activity"/>
    <property type="evidence" value="ECO:0007669"/>
    <property type="project" value="InterPro"/>
</dbReference>
<evidence type="ECO:0000256" key="5">
    <source>
        <dbReference type="ARBA" id="ARBA00022989"/>
    </source>
</evidence>
<evidence type="ECO:0000313" key="11">
    <source>
        <dbReference type="RefSeq" id="XP_039120195.1"/>
    </source>
</evidence>
<organism evidence="10 11">
    <name type="scientific">Dioscorea cayennensis subsp. rotundata</name>
    <name type="common">White Guinea yam</name>
    <name type="synonym">Dioscorea rotundata</name>
    <dbReference type="NCBI Taxonomy" id="55577"/>
    <lineage>
        <taxon>Eukaryota</taxon>
        <taxon>Viridiplantae</taxon>
        <taxon>Streptophyta</taxon>
        <taxon>Embryophyta</taxon>
        <taxon>Tracheophyta</taxon>
        <taxon>Spermatophyta</taxon>
        <taxon>Magnoliopsida</taxon>
        <taxon>Liliopsida</taxon>
        <taxon>Dioscoreales</taxon>
        <taxon>Dioscoreaceae</taxon>
        <taxon>Dioscorea</taxon>
    </lineage>
</organism>
<dbReference type="InterPro" id="IPR001611">
    <property type="entry name" value="Leu-rich_rpt"/>
</dbReference>
<dbReference type="Pfam" id="PF08263">
    <property type="entry name" value="LRRNT_2"/>
    <property type="match status" value="1"/>
</dbReference>
<evidence type="ECO:0000256" key="2">
    <source>
        <dbReference type="ARBA" id="ARBA00022614"/>
    </source>
</evidence>